<dbReference type="WBParaSite" id="PEQ_0000038901-mRNA-1">
    <property type="protein sequence ID" value="PEQ_0000038901-mRNA-1"/>
    <property type="gene ID" value="PEQ_0000038901"/>
</dbReference>
<accession>A0A914R2B0</accession>
<reference evidence="2" key="1">
    <citation type="submission" date="2022-11" db="UniProtKB">
        <authorList>
            <consortium name="WormBaseParasite"/>
        </authorList>
    </citation>
    <scope>IDENTIFICATION</scope>
</reference>
<sequence length="80" mass="8637">MCAPSHKAILLRIVVHLQTFERGRYFVWRGKWEGGSFDVISSKQVGGGCIVSENTSYSTPGRLIAPGIVVPGTLSITSSE</sequence>
<evidence type="ECO:0000313" key="2">
    <source>
        <dbReference type="WBParaSite" id="PEQ_0000038901-mRNA-1"/>
    </source>
</evidence>
<evidence type="ECO:0000313" key="1">
    <source>
        <dbReference type="Proteomes" id="UP000887564"/>
    </source>
</evidence>
<dbReference type="Proteomes" id="UP000887564">
    <property type="component" value="Unplaced"/>
</dbReference>
<dbReference type="AlphaFoldDB" id="A0A914R2B0"/>
<name>A0A914R2B0_PAREQ</name>
<organism evidence="1 2">
    <name type="scientific">Parascaris equorum</name>
    <name type="common">Equine roundworm</name>
    <dbReference type="NCBI Taxonomy" id="6256"/>
    <lineage>
        <taxon>Eukaryota</taxon>
        <taxon>Metazoa</taxon>
        <taxon>Ecdysozoa</taxon>
        <taxon>Nematoda</taxon>
        <taxon>Chromadorea</taxon>
        <taxon>Rhabditida</taxon>
        <taxon>Spirurina</taxon>
        <taxon>Ascaridomorpha</taxon>
        <taxon>Ascaridoidea</taxon>
        <taxon>Ascarididae</taxon>
        <taxon>Parascaris</taxon>
    </lineage>
</organism>
<protein>
    <submittedName>
        <fullName evidence="2">Uncharacterized protein</fullName>
    </submittedName>
</protein>
<proteinExistence type="predicted"/>
<keyword evidence="1" id="KW-1185">Reference proteome</keyword>